<name>A0ABT4TR61_9ACTN</name>
<sequence length="228" mass="24907">MPMCRQHPTLNHADYPHEPGTLYDCRACEAECHCGGEGTCVHCAITAESDKGGEMAAIRLPHSGLMVPTEKVRVTQVSSTDIGTGIAWSGTVRDGRTLLGAFTNGGRGGPTKFQEADAAGARRMREFIAACRTADGDQADEEAVGEALTDEHETSKSIAAAQRRGRTLIRHYDDFDIPGFWESTADPDRPEMVRALATECAARHPGVVRAELWDVTSRAWIEFYRRTD</sequence>
<evidence type="ECO:0000313" key="2">
    <source>
        <dbReference type="Proteomes" id="UP001165685"/>
    </source>
</evidence>
<gene>
    <name evidence="1" type="ORF">O4U47_21890</name>
</gene>
<comment type="caution">
    <text evidence="1">The sequence shown here is derived from an EMBL/GenBank/DDBJ whole genome shotgun (WGS) entry which is preliminary data.</text>
</comment>
<protein>
    <submittedName>
        <fullName evidence="1">Uncharacterized protein</fullName>
    </submittedName>
</protein>
<evidence type="ECO:0000313" key="1">
    <source>
        <dbReference type="EMBL" id="MDA2807173.1"/>
    </source>
</evidence>
<dbReference type="Proteomes" id="UP001165685">
    <property type="component" value="Unassembled WGS sequence"/>
</dbReference>
<organism evidence="1 2">
    <name type="scientific">Nocardiopsis suaedae</name>
    <dbReference type="NCBI Taxonomy" id="3018444"/>
    <lineage>
        <taxon>Bacteria</taxon>
        <taxon>Bacillati</taxon>
        <taxon>Actinomycetota</taxon>
        <taxon>Actinomycetes</taxon>
        <taxon>Streptosporangiales</taxon>
        <taxon>Nocardiopsidaceae</taxon>
        <taxon>Nocardiopsis</taxon>
    </lineage>
</organism>
<proteinExistence type="predicted"/>
<keyword evidence="2" id="KW-1185">Reference proteome</keyword>
<accession>A0ABT4TR61</accession>
<reference evidence="1" key="1">
    <citation type="submission" date="2023-01" db="EMBL/GenBank/DDBJ databases">
        <title>Draft genome sequence of Nocardiopsis sp. LSu2-4 isolated from halophytes.</title>
        <authorList>
            <person name="Duangmal K."/>
            <person name="Chantavorakit T."/>
        </authorList>
    </citation>
    <scope>NUCLEOTIDE SEQUENCE</scope>
    <source>
        <strain evidence="1">LSu2-4</strain>
    </source>
</reference>
<dbReference type="RefSeq" id="WP_270679803.1">
    <property type="nucleotide sequence ID" value="NZ_JAQFWP010000048.1"/>
</dbReference>
<dbReference type="EMBL" id="JAQFWP010000048">
    <property type="protein sequence ID" value="MDA2807173.1"/>
    <property type="molecule type" value="Genomic_DNA"/>
</dbReference>